<dbReference type="PANTHER" id="PTHR11005">
    <property type="entry name" value="LYSOSOMAL ACID LIPASE-RELATED"/>
    <property type="match status" value="1"/>
</dbReference>
<keyword evidence="3 10" id="KW-0812">Transmembrane</keyword>
<evidence type="ECO:0000313" key="12">
    <source>
        <dbReference type="EMBL" id="ODV77834.1"/>
    </source>
</evidence>
<dbReference type="FunFam" id="3.40.50.1820:FF:000095">
    <property type="entry name" value="Triglyceride lipase-cholesterol esterase"/>
    <property type="match status" value="1"/>
</dbReference>
<accession>A0A1E4SE86</accession>
<evidence type="ECO:0000256" key="3">
    <source>
        <dbReference type="ARBA" id="ARBA00022692"/>
    </source>
</evidence>
<dbReference type="InterPro" id="IPR006693">
    <property type="entry name" value="AB_hydrolase_lipase"/>
</dbReference>
<dbReference type="InterPro" id="IPR025483">
    <property type="entry name" value="Lipase_euk"/>
</dbReference>
<evidence type="ECO:0000256" key="10">
    <source>
        <dbReference type="SAM" id="Phobius"/>
    </source>
</evidence>
<keyword evidence="7" id="KW-0443">Lipid metabolism</keyword>
<comment type="subcellular location">
    <subcellularLocation>
        <location evidence="1">Membrane</location>
        <topology evidence="1">Single-pass membrane protein</topology>
    </subcellularLocation>
</comment>
<feature type="domain" description="Partial AB-hydrolase lipase" evidence="11">
    <location>
        <begin position="48"/>
        <end position="106"/>
    </location>
</feature>
<feature type="active site" description="Charge relay system" evidence="9">
    <location>
        <position position="398"/>
    </location>
</feature>
<gene>
    <name evidence="12" type="ORF">CANTADRAFT_91290</name>
</gene>
<dbReference type="GO" id="GO:0016788">
    <property type="term" value="F:hydrolase activity, acting on ester bonds"/>
    <property type="evidence" value="ECO:0007669"/>
    <property type="project" value="InterPro"/>
</dbReference>
<evidence type="ECO:0000256" key="2">
    <source>
        <dbReference type="ARBA" id="ARBA00010701"/>
    </source>
</evidence>
<evidence type="ECO:0000256" key="4">
    <source>
        <dbReference type="ARBA" id="ARBA00022801"/>
    </source>
</evidence>
<sequence length="444" mass="50986">MVYQKRVSILRTLFNLVAIVIQLQLNYLIHIFNAITGRTKSIIRAGDITQIAKVSDYLIREHVVTTKDSYLLVVHKLEKRDSVYNGHGKIAYFHHGLCTNSELFVLGSEKNKNLPYLLADLGWEVWLGNNRGNKYSRKHLKLSVSDPEFWDFSLDEFAYYDIPDTILYILSFYTHEDKVTYLGFSQGCSQLFASLSLKPTLNNQINYFVGLSPAVIPKNLNHTVFKTICDYSANDNTFLHSIFGYRAILPSVSFWAYLMGPNLYERVINASLILLFNWKSQNISKDQMKIGYPHMFSITSVKTVVHWFQIITAKRFQMFDETCGIGLTSLSTMCKSPQYTVHNAAPFPIAHHLNVPMLLFYGDSDILVDIEETKKLILEHNDRMKSKLEVVACSGYEHMDVLWANDVYEKVFSKQTTSMGALNGEHISQKKLTNFEWNGNDYSP</sequence>
<evidence type="ECO:0000256" key="6">
    <source>
        <dbReference type="ARBA" id="ARBA00022989"/>
    </source>
</evidence>
<name>A0A1E4SE86_9ASCO</name>
<keyword evidence="6 10" id="KW-1133">Transmembrane helix</keyword>
<protein>
    <submittedName>
        <fullName evidence="12">Triglyceride lipase-cholesterol esterase</fullName>
    </submittedName>
</protein>
<feature type="active site" description="Nucleophile" evidence="9">
    <location>
        <position position="185"/>
    </location>
</feature>
<evidence type="ECO:0000256" key="9">
    <source>
        <dbReference type="PIRSR" id="PIRSR000862-1"/>
    </source>
</evidence>
<dbReference type="STRING" id="984487.A0A1E4SE86"/>
<dbReference type="Gene3D" id="3.40.50.1820">
    <property type="entry name" value="alpha/beta hydrolase"/>
    <property type="match status" value="1"/>
</dbReference>
<dbReference type="RefSeq" id="XP_020062956.1">
    <property type="nucleotide sequence ID" value="XM_020211799.1"/>
</dbReference>
<evidence type="ECO:0000256" key="7">
    <source>
        <dbReference type="ARBA" id="ARBA00023098"/>
    </source>
</evidence>
<dbReference type="InterPro" id="IPR029058">
    <property type="entry name" value="AB_hydrolase_fold"/>
</dbReference>
<dbReference type="PIRSF" id="PIRSF000862">
    <property type="entry name" value="Steryl_ester_lip"/>
    <property type="match status" value="1"/>
</dbReference>
<feature type="transmembrane region" description="Helical" evidence="10">
    <location>
        <begin position="12"/>
        <end position="32"/>
    </location>
</feature>
<evidence type="ECO:0000256" key="5">
    <source>
        <dbReference type="ARBA" id="ARBA00022963"/>
    </source>
</evidence>
<dbReference type="SUPFAM" id="SSF53474">
    <property type="entry name" value="alpha/beta-Hydrolases"/>
    <property type="match status" value="1"/>
</dbReference>
<evidence type="ECO:0000259" key="11">
    <source>
        <dbReference type="Pfam" id="PF04083"/>
    </source>
</evidence>
<evidence type="ECO:0000313" key="13">
    <source>
        <dbReference type="Proteomes" id="UP000094285"/>
    </source>
</evidence>
<dbReference type="GO" id="GO:0016020">
    <property type="term" value="C:membrane"/>
    <property type="evidence" value="ECO:0007669"/>
    <property type="project" value="UniProtKB-SubCell"/>
</dbReference>
<evidence type="ECO:0000256" key="8">
    <source>
        <dbReference type="ARBA" id="ARBA00023136"/>
    </source>
</evidence>
<organism evidence="12 13">
    <name type="scientific">Suhomyces tanzawaensis NRRL Y-17324</name>
    <dbReference type="NCBI Taxonomy" id="984487"/>
    <lineage>
        <taxon>Eukaryota</taxon>
        <taxon>Fungi</taxon>
        <taxon>Dikarya</taxon>
        <taxon>Ascomycota</taxon>
        <taxon>Saccharomycotina</taxon>
        <taxon>Pichiomycetes</taxon>
        <taxon>Debaryomycetaceae</taxon>
        <taxon>Suhomyces</taxon>
    </lineage>
</organism>
<keyword evidence="8 10" id="KW-0472">Membrane</keyword>
<feature type="active site" description="Charge relay system" evidence="9">
    <location>
        <position position="365"/>
    </location>
</feature>
<reference evidence="13" key="1">
    <citation type="submission" date="2016-05" db="EMBL/GenBank/DDBJ databases">
        <title>Comparative genomics of biotechnologically important yeasts.</title>
        <authorList>
            <consortium name="DOE Joint Genome Institute"/>
            <person name="Riley R."/>
            <person name="Haridas S."/>
            <person name="Wolfe K.H."/>
            <person name="Lopes M.R."/>
            <person name="Hittinger C.T."/>
            <person name="Goker M."/>
            <person name="Salamov A."/>
            <person name="Wisecaver J."/>
            <person name="Long T.M."/>
            <person name="Aerts A.L."/>
            <person name="Barry K."/>
            <person name="Choi C."/>
            <person name="Clum A."/>
            <person name="Coughlan A.Y."/>
            <person name="Deshpande S."/>
            <person name="Douglass A.P."/>
            <person name="Hanson S.J."/>
            <person name="Klenk H.-P."/>
            <person name="Labutti K."/>
            <person name="Lapidus A."/>
            <person name="Lindquist E."/>
            <person name="Lipzen A."/>
            <person name="Meier-Kolthoff J.P."/>
            <person name="Ohm R.A."/>
            <person name="Otillar R.P."/>
            <person name="Pangilinan J."/>
            <person name="Peng Y."/>
            <person name="Rokas A."/>
            <person name="Rosa C.A."/>
            <person name="Scheuner C."/>
            <person name="Sibirny A.A."/>
            <person name="Slot J.C."/>
            <person name="Stielow J.B."/>
            <person name="Sun H."/>
            <person name="Kurtzman C.P."/>
            <person name="Blackwell M."/>
            <person name="Grigoriev I.V."/>
            <person name="Jeffries T.W."/>
        </authorList>
    </citation>
    <scope>NUCLEOTIDE SEQUENCE [LARGE SCALE GENOMIC DNA]</scope>
    <source>
        <strain evidence="13">NRRL Y-17324</strain>
    </source>
</reference>
<dbReference type="Proteomes" id="UP000094285">
    <property type="component" value="Unassembled WGS sequence"/>
</dbReference>
<dbReference type="AlphaFoldDB" id="A0A1E4SE86"/>
<keyword evidence="4" id="KW-0378">Hydrolase</keyword>
<dbReference type="Pfam" id="PF04083">
    <property type="entry name" value="Abhydro_lipase"/>
    <property type="match status" value="1"/>
</dbReference>
<evidence type="ECO:0000256" key="1">
    <source>
        <dbReference type="ARBA" id="ARBA00004167"/>
    </source>
</evidence>
<dbReference type="GO" id="GO:0016042">
    <property type="term" value="P:lipid catabolic process"/>
    <property type="evidence" value="ECO:0007669"/>
    <property type="project" value="UniProtKB-KW"/>
</dbReference>
<dbReference type="GeneID" id="30985935"/>
<dbReference type="OrthoDB" id="9974421at2759"/>
<proteinExistence type="inferred from homology"/>
<dbReference type="EMBL" id="KV453914">
    <property type="protein sequence ID" value="ODV77834.1"/>
    <property type="molecule type" value="Genomic_DNA"/>
</dbReference>
<comment type="similarity">
    <text evidence="2">Belongs to the AB hydrolase superfamily. Lipase family.</text>
</comment>
<keyword evidence="5" id="KW-0442">Lipid degradation</keyword>
<keyword evidence="13" id="KW-1185">Reference proteome</keyword>